<dbReference type="Gene3D" id="3.60.21.70">
    <property type="entry name" value="PhoD-like phosphatase"/>
    <property type="match status" value="1"/>
</dbReference>
<comment type="caution">
    <text evidence="4">The sequence shown here is derived from an EMBL/GenBank/DDBJ whole genome shotgun (WGS) entry which is preliminary data.</text>
</comment>
<keyword evidence="5" id="KW-1185">Reference proteome</keyword>
<feature type="chain" id="PRO_5021981675" evidence="1">
    <location>
        <begin position="23"/>
        <end position="529"/>
    </location>
</feature>
<dbReference type="InterPro" id="IPR032093">
    <property type="entry name" value="PhoD_N"/>
</dbReference>
<dbReference type="Proteomes" id="UP000321405">
    <property type="component" value="Unassembled WGS sequence"/>
</dbReference>
<dbReference type="InterPro" id="IPR029052">
    <property type="entry name" value="Metallo-depent_PP-like"/>
</dbReference>
<feature type="domain" description="Phospholipase D N-terminal" evidence="3">
    <location>
        <begin position="44"/>
        <end position="138"/>
    </location>
</feature>
<proteinExistence type="predicted"/>
<protein>
    <submittedName>
        <fullName evidence="4">Alkaline phosphatase</fullName>
    </submittedName>
</protein>
<evidence type="ECO:0000313" key="5">
    <source>
        <dbReference type="Proteomes" id="UP000321405"/>
    </source>
</evidence>
<dbReference type="Gene3D" id="2.60.40.380">
    <property type="entry name" value="Purple acid phosphatase-like, N-terminal"/>
    <property type="match status" value="1"/>
</dbReference>
<dbReference type="PANTHER" id="PTHR43606">
    <property type="entry name" value="PHOSPHATASE, PUTATIVE (AFU_ORTHOLOGUE AFUA_6G08710)-RELATED"/>
    <property type="match status" value="1"/>
</dbReference>
<name>A0A511BQH1_9PROT</name>
<dbReference type="Pfam" id="PF16655">
    <property type="entry name" value="PhoD_N"/>
    <property type="match status" value="1"/>
</dbReference>
<dbReference type="EMBL" id="BJVC01000002">
    <property type="protein sequence ID" value="GEL02083.1"/>
    <property type="molecule type" value="Genomic_DNA"/>
</dbReference>
<dbReference type="CDD" id="cd07389">
    <property type="entry name" value="MPP_PhoD"/>
    <property type="match status" value="1"/>
</dbReference>
<keyword evidence="1" id="KW-0732">Signal</keyword>
<dbReference type="SUPFAM" id="SSF56300">
    <property type="entry name" value="Metallo-dependent phosphatases"/>
    <property type="match status" value="1"/>
</dbReference>
<dbReference type="PANTHER" id="PTHR43606:SF2">
    <property type="entry name" value="ALKALINE PHOSPHATASE FAMILY PROTEIN (AFU_ORTHOLOGUE AFUA_5G03860)"/>
    <property type="match status" value="1"/>
</dbReference>
<reference evidence="4 5" key="1">
    <citation type="submission" date="2019-07" db="EMBL/GenBank/DDBJ databases">
        <title>Whole genome shotgun sequence of Swaminathania salitolerans NBRC 104436.</title>
        <authorList>
            <person name="Hosoyama A."/>
            <person name="Uohara A."/>
            <person name="Ohji S."/>
            <person name="Ichikawa N."/>
        </authorList>
    </citation>
    <scope>NUCLEOTIDE SEQUENCE [LARGE SCALE GENOMIC DNA]</scope>
    <source>
        <strain evidence="4 5">NBRC 104436</strain>
    </source>
</reference>
<gene>
    <name evidence="4" type="ORF">SSA02_12460</name>
</gene>
<dbReference type="OrthoDB" id="327733at2"/>
<feature type="domain" description="PhoD-like phosphatase metallophosphatase" evidence="2">
    <location>
        <begin position="154"/>
        <end position="496"/>
    </location>
</feature>
<dbReference type="Pfam" id="PF09423">
    <property type="entry name" value="PhoD"/>
    <property type="match status" value="1"/>
</dbReference>
<dbReference type="RefSeq" id="WP_147093132.1">
    <property type="nucleotide sequence ID" value="NZ_BJVC01000002.1"/>
</dbReference>
<dbReference type="InterPro" id="IPR006311">
    <property type="entry name" value="TAT_signal"/>
</dbReference>
<evidence type="ECO:0000256" key="1">
    <source>
        <dbReference type="SAM" id="SignalP"/>
    </source>
</evidence>
<dbReference type="InterPro" id="IPR052900">
    <property type="entry name" value="Phospholipid_Metab_Enz"/>
</dbReference>
<dbReference type="InterPro" id="IPR018946">
    <property type="entry name" value="PhoD-like_MPP"/>
</dbReference>
<feature type="signal peptide" evidence="1">
    <location>
        <begin position="1"/>
        <end position="22"/>
    </location>
</feature>
<evidence type="ECO:0000259" key="2">
    <source>
        <dbReference type="Pfam" id="PF09423"/>
    </source>
</evidence>
<organism evidence="4 5">
    <name type="scientific">Swaminathania salitolerans</name>
    <dbReference type="NCBI Taxonomy" id="182838"/>
    <lineage>
        <taxon>Bacteria</taxon>
        <taxon>Pseudomonadati</taxon>
        <taxon>Pseudomonadota</taxon>
        <taxon>Alphaproteobacteria</taxon>
        <taxon>Acetobacterales</taxon>
        <taxon>Acetobacteraceae</taxon>
        <taxon>Swaminathania</taxon>
    </lineage>
</organism>
<dbReference type="PROSITE" id="PS51318">
    <property type="entry name" value="TAT"/>
    <property type="match status" value="1"/>
</dbReference>
<accession>A0A511BQH1</accession>
<evidence type="ECO:0000313" key="4">
    <source>
        <dbReference type="EMBL" id="GEL02083.1"/>
    </source>
</evidence>
<evidence type="ECO:0000259" key="3">
    <source>
        <dbReference type="Pfam" id="PF16655"/>
    </source>
</evidence>
<dbReference type="AlphaFoldDB" id="A0A511BQH1"/>
<dbReference type="InterPro" id="IPR038607">
    <property type="entry name" value="PhoD-like_sf"/>
</dbReference>
<sequence>MITPARRSFLVLGAAGGLAALARPALVRASSLAHPGIDTCFPFGVASGDPDGNSVVIWTRLGTLPLRYRVSPALPATVDVHWEVSRDPLMRSPIRTGLVTARRSEGYCVRAVVALPPTGAPYWYRFSAAGCASAIGRTILLPAPEIRTSRLRIAVASCAHYEFGHYAAYDRIAEDSPDLIAFLGDYIYEHNAPPRRAGETVRSYGGPLAHTLEDYRWRYAIQKTDPALQRAHEAAPWISIWDDHEVLDDYSGIFSSARTETRTAFLRRRQAAYRAWYENMPVRPGTRLSNGRYRIYRRMYFGDLASIDCLDGRQYRAQQPCPEGPDAGEGHMEPDSCSALFDPGRQFLGANQERWLARNLARKGQIWSIIAQDLMVASLRAPDRATGHYRYWTDSWDGFQAARNRLTDLLHDLKTPNPVIFSGDYHAHFASEIRQRPHDPASPVVATEFLGTSITSPGPSYAAIRSVLPINPDIHFYDSRKRGYILAEFTRDRADIRMKGLDDVRDPDSAARDMARFIVERDAPRLLPG</sequence>